<dbReference type="InterPro" id="IPR001680">
    <property type="entry name" value="WD40_rpt"/>
</dbReference>
<dbReference type="PANTHER" id="PTHR45625:SF4">
    <property type="entry name" value="PEPTIDYLPROLYL ISOMERASE DOMAIN AND WD REPEAT-CONTAINING PROTEIN 1"/>
    <property type="match status" value="1"/>
</dbReference>
<dbReference type="PANTHER" id="PTHR45625">
    <property type="entry name" value="PEPTIDYL-PROLYL CIS-TRANS ISOMERASE-RELATED"/>
    <property type="match status" value="1"/>
</dbReference>
<dbReference type="EC" id="5.2.1.8" evidence="2"/>
<dbReference type="Pfam" id="PF00160">
    <property type="entry name" value="Pro_isomerase"/>
    <property type="match status" value="1"/>
</dbReference>
<comment type="catalytic activity">
    <reaction evidence="1">
        <text>[protein]-peptidylproline (omega=180) = [protein]-peptidylproline (omega=0)</text>
        <dbReference type="Rhea" id="RHEA:16237"/>
        <dbReference type="Rhea" id="RHEA-COMP:10747"/>
        <dbReference type="Rhea" id="RHEA-COMP:10748"/>
        <dbReference type="ChEBI" id="CHEBI:83833"/>
        <dbReference type="ChEBI" id="CHEBI:83834"/>
        <dbReference type="EC" id="5.2.1.8"/>
    </reaction>
</comment>
<dbReference type="WBParaSite" id="L893_g21972.t1">
    <property type="protein sequence ID" value="L893_g21972.t1"/>
    <property type="gene ID" value="L893_g21972"/>
</dbReference>
<evidence type="ECO:0000256" key="6">
    <source>
        <dbReference type="ARBA" id="ARBA00023235"/>
    </source>
</evidence>
<dbReference type="Gene3D" id="2.40.100.10">
    <property type="entry name" value="Cyclophilin-like"/>
    <property type="match status" value="1"/>
</dbReference>
<feature type="region of interest" description="Disordered" evidence="7">
    <location>
        <begin position="1"/>
        <end position="124"/>
    </location>
</feature>
<keyword evidence="5" id="KW-0697">Rotamase</keyword>
<organism evidence="9 10">
    <name type="scientific">Steinernema glaseri</name>
    <dbReference type="NCBI Taxonomy" id="37863"/>
    <lineage>
        <taxon>Eukaryota</taxon>
        <taxon>Metazoa</taxon>
        <taxon>Ecdysozoa</taxon>
        <taxon>Nematoda</taxon>
        <taxon>Chromadorea</taxon>
        <taxon>Rhabditida</taxon>
        <taxon>Tylenchina</taxon>
        <taxon>Panagrolaimomorpha</taxon>
        <taxon>Strongyloidoidea</taxon>
        <taxon>Steinernematidae</taxon>
        <taxon>Steinernema</taxon>
    </lineage>
</organism>
<evidence type="ECO:0000256" key="3">
    <source>
        <dbReference type="ARBA" id="ARBA00022574"/>
    </source>
</evidence>
<evidence type="ECO:0000256" key="2">
    <source>
        <dbReference type="ARBA" id="ARBA00013194"/>
    </source>
</evidence>
<dbReference type="GO" id="GO:0005634">
    <property type="term" value="C:nucleus"/>
    <property type="evidence" value="ECO:0007669"/>
    <property type="project" value="UniProtKB-ARBA"/>
</dbReference>
<evidence type="ECO:0000256" key="5">
    <source>
        <dbReference type="ARBA" id="ARBA00023110"/>
    </source>
</evidence>
<dbReference type="FunFam" id="2.40.100.10:FF:000003">
    <property type="entry name" value="Peptidylprolyl isomerase domain and WD repeat-containing 1"/>
    <property type="match status" value="1"/>
</dbReference>
<feature type="compositionally biased region" description="Basic and acidic residues" evidence="7">
    <location>
        <begin position="60"/>
        <end position="81"/>
    </location>
</feature>
<dbReference type="InterPro" id="IPR002130">
    <property type="entry name" value="Cyclophilin-type_PPIase_dom"/>
</dbReference>
<evidence type="ECO:0000256" key="1">
    <source>
        <dbReference type="ARBA" id="ARBA00000971"/>
    </source>
</evidence>
<feature type="compositionally biased region" description="Basic and acidic residues" evidence="7">
    <location>
        <begin position="111"/>
        <end position="120"/>
    </location>
</feature>
<evidence type="ECO:0000313" key="10">
    <source>
        <dbReference type="WBParaSite" id="L893_g21972.t1"/>
    </source>
</evidence>
<dbReference type="InterPro" id="IPR036322">
    <property type="entry name" value="WD40_repeat_dom_sf"/>
</dbReference>
<dbReference type="PROSITE" id="PS50072">
    <property type="entry name" value="CSA_PPIASE_2"/>
    <property type="match status" value="1"/>
</dbReference>
<reference evidence="10" key="1">
    <citation type="submission" date="2016-11" db="UniProtKB">
        <authorList>
            <consortium name="WormBaseParasite"/>
        </authorList>
    </citation>
    <scope>IDENTIFICATION</scope>
</reference>
<dbReference type="GO" id="GO:0003755">
    <property type="term" value="F:peptidyl-prolyl cis-trans isomerase activity"/>
    <property type="evidence" value="ECO:0007669"/>
    <property type="project" value="UniProtKB-KW"/>
</dbReference>
<feature type="compositionally biased region" description="Basic and acidic residues" evidence="7">
    <location>
        <begin position="14"/>
        <end position="33"/>
    </location>
</feature>
<dbReference type="PRINTS" id="PR00153">
    <property type="entry name" value="CSAPPISMRASE"/>
</dbReference>
<evidence type="ECO:0000259" key="8">
    <source>
        <dbReference type="PROSITE" id="PS50072"/>
    </source>
</evidence>
<dbReference type="InterPro" id="IPR029000">
    <property type="entry name" value="Cyclophilin-like_dom_sf"/>
</dbReference>
<dbReference type="InterPro" id="IPR044666">
    <property type="entry name" value="Cyclophilin_A-like"/>
</dbReference>
<name>A0A1I7Z1H9_9BILA</name>
<accession>A0A1I7Z1H9</accession>
<keyword evidence="4" id="KW-0677">Repeat</keyword>
<keyword evidence="6" id="KW-0413">Isomerase</keyword>
<protein>
    <recommendedName>
        <fullName evidence="2">peptidylprolyl isomerase</fullName>
        <ecNumber evidence="2">5.2.1.8</ecNumber>
    </recommendedName>
</protein>
<dbReference type="AlphaFoldDB" id="A0A1I7Z1H9"/>
<keyword evidence="9" id="KW-1185">Reference proteome</keyword>
<dbReference type="SUPFAM" id="SSF50891">
    <property type="entry name" value="Cyclophilin-like"/>
    <property type="match status" value="1"/>
</dbReference>
<dbReference type="SMART" id="SM00320">
    <property type="entry name" value="WD40"/>
    <property type="match status" value="4"/>
</dbReference>
<proteinExistence type="predicted"/>
<evidence type="ECO:0000256" key="7">
    <source>
        <dbReference type="SAM" id="MobiDB-lite"/>
    </source>
</evidence>
<dbReference type="InterPro" id="IPR015943">
    <property type="entry name" value="WD40/YVTN_repeat-like_dom_sf"/>
</dbReference>
<keyword evidence="3" id="KW-0853">WD repeat</keyword>
<sequence length="727" mass="82492">MDPIGEETSPNRKRTYEELEKSAEDDSTPKDRSPYPIEQSNDFLGRVEEDDKEAGVTSEPSEKMQEDQKTEEDKDLVIDQKNEEDENNEDQKKEPNLEQEPEPVKAKRARLHENDEEGKHAAPPKKVLLYEDTYLRSIPKAAQYEKSFMHRDTLSHVLATSTHFIITASIDGHLKFWKKKHAEGIEFVKHFRCHSHKFADVKANHNGTLLVTICTEDRSAKIFDVTNFDMINMLRFDFAPGAACWVHQGADVVPALAVSDRHSPAVHIYDGKGSGEKLYTITGHMKPVTLMQYSAKLNIAISVDEMGVIEYWSGPKTDYKFPPNASFEFKSDTDLYDLPKNKVYARSMAISPTGHTFALYCSDCRIRIFKVKNGKLLKVIDESLARFIEKGKQEKLYGLPNMEWNRRIALEKELENDPDNIVSSMISYDESGNFLLYPTMLGIRVYNLVTDEVTREIARTENIRFTALALCRAMPDVSERLQGAAVTIEVEAAENPNLKRYEPDPMLVAIAHKKTRFYLFTNAEPFISDDVEAASSRDVFNEKPRKEDALTALGDGNSKNKIATKAVVHTTYGDIHLELFPNECPKTVENFCTHARRGYYNGHTFHRVIKSFMIQTGDPSGKGTGGQSIWGGDFEDEFHPRLRFDKPYCLAMANAGPNTNGSQFFITVIPADWLDGKNTLFGQVGHGRLQRGGEDQQCGHLREERSSEDRNFNSFYHIEVVSFVALL</sequence>
<dbReference type="Gene3D" id="2.130.10.10">
    <property type="entry name" value="YVTN repeat-like/Quinoprotein amine dehydrogenase"/>
    <property type="match status" value="1"/>
</dbReference>
<evidence type="ECO:0000313" key="9">
    <source>
        <dbReference type="Proteomes" id="UP000095287"/>
    </source>
</evidence>
<dbReference type="Proteomes" id="UP000095287">
    <property type="component" value="Unplaced"/>
</dbReference>
<feature type="domain" description="PPIase cyclophilin-type" evidence="8">
    <location>
        <begin position="562"/>
        <end position="687"/>
    </location>
</feature>
<dbReference type="SUPFAM" id="SSF50978">
    <property type="entry name" value="WD40 repeat-like"/>
    <property type="match status" value="1"/>
</dbReference>
<evidence type="ECO:0000256" key="4">
    <source>
        <dbReference type="ARBA" id="ARBA00022737"/>
    </source>
</evidence>